<evidence type="ECO:0008006" key="3">
    <source>
        <dbReference type="Google" id="ProtNLM"/>
    </source>
</evidence>
<reference evidence="1 2" key="1">
    <citation type="submission" date="2015-06" db="EMBL/GenBank/DDBJ databases">
        <title>Draft genome assembly of filamentous brackish cyanobacterium Limnoraphis robusta strain CS-951.</title>
        <authorList>
            <person name="Willis A."/>
            <person name="Parks M."/>
            <person name="Burford M.A."/>
        </authorList>
    </citation>
    <scope>NUCLEOTIDE SEQUENCE [LARGE SCALE GENOMIC DNA]</scope>
    <source>
        <strain evidence="1 2">CS-951</strain>
    </source>
</reference>
<sequence>MTAYQLKPWTQVVTPHADILAGNLDNATYAAKLGSVIRNEDSCPLVYRDARKFFEATYLTGELKNLLESVLKRLGGEPGDRVLQLRTPFGGGKTHALVSLYHIAKSRSQLHNFPLLSNLPDPGEVSVAAFIGLDVNASTGIQVENGPRILTPWGYLAWQLGGQQAYNLVKDNDENRIAPGNNEIRQILGDRPNLILMDEFLVYVENAMGLTVGDSTFGRQVLTFIQKLTEVVADRPKTVLVYSLQASVQEAVGNEGLLSTLDKLVARNDAKKEPVSGDEVMQVVQKRLFSDIGNPEIIKEVARQQAELFRKFRESYATNNREKQEVERQANLLAERIEYSYPFHPDLLDLMYHRWGSLPSYQRTRGALQFLASVIYSLKQSNDNSWLITPGNIDFNNEAVRNNFFSQVGERDAYNSVINADLIGRKAKVNAIDKRIANDSPAIASLKVGSRLASAILMYSFGARGGEDRGVLEQDIVASCLAEGLERTIITTVLSDLRDELLYLHYVGKRYRFETKPNLNKLIADEESKVTGDEVLELIRDSLNQNLQNSRGKVVLWPKDSAAIPDRISQFIIVYLDPSWAEKSQEKVKEDALIWWENRGNDKRDYKNALAFIVPNLAQMDKARKGARTALAIASLVAQKKKYKFSAEDGEELGTKEKEANYEVEAALRRLYEYIILPVFNPNIQPPNKLEIIDLHSQINTSHKLQERVFEALKNYVFDSLTPNKLLRISQLDGEEKDYIQAEELVSYFFRFPNYPKLLGIEPIKTAILQAIEKGNLGYVPAATFTAGETPTVENAELISFNCKIPADELDLSGYLLSSGLVNRLQEECKSANSPEEVSENAEDVGEELTPVDENLYSVSTGQTSVAKEDIKTVEYKSESSSIVRRVSTDISDGKKAAKHYKLSSIANKTNIFQLFEVLQTLSDKAEDMVIKIEVKAHTTKEFELNWIRNAIEEPLDEMDIKAESHLE</sequence>
<dbReference type="RefSeq" id="WP_046277358.1">
    <property type="nucleotide sequence ID" value="NZ_LATL02000322.1"/>
</dbReference>
<dbReference type="Pfam" id="PF04465">
    <property type="entry name" value="DUF499"/>
    <property type="match status" value="1"/>
</dbReference>
<evidence type="ECO:0000313" key="2">
    <source>
        <dbReference type="Proteomes" id="UP000033607"/>
    </source>
</evidence>
<evidence type="ECO:0000313" key="1">
    <source>
        <dbReference type="EMBL" id="KKD39187.1"/>
    </source>
</evidence>
<dbReference type="AlphaFoldDB" id="A0A0F5YKL0"/>
<dbReference type="InterPro" id="IPR007555">
    <property type="entry name" value="DUF499"/>
</dbReference>
<dbReference type="EMBL" id="LATL02000322">
    <property type="protein sequence ID" value="KKD39187.1"/>
    <property type="molecule type" value="Genomic_DNA"/>
</dbReference>
<gene>
    <name evidence="1" type="ORF">WN50_04730</name>
</gene>
<accession>A0A0F5YKL0</accession>
<dbReference type="OrthoDB" id="9757917at2"/>
<organism evidence="1 2">
    <name type="scientific">Limnoraphis robusta CS-951</name>
    <dbReference type="NCBI Taxonomy" id="1637645"/>
    <lineage>
        <taxon>Bacteria</taxon>
        <taxon>Bacillati</taxon>
        <taxon>Cyanobacteriota</taxon>
        <taxon>Cyanophyceae</taxon>
        <taxon>Oscillatoriophycideae</taxon>
        <taxon>Oscillatoriales</taxon>
        <taxon>Sirenicapillariaceae</taxon>
        <taxon>Limnoraphis</taxon>
    </lineage>
</organism>
<protein>
    <recommendedName>
        <fullName evidence="3">ATPase AAA</fullName>
    </recommendedName>
</protein>
<proteinExistence type="predicted"/>
<dbReference type="Proteomes" id="UP000033607">
    <property type="component" value="Unassembled WGS sequence"/>
</dbReference>
<name>A0A0F5YKL0_9CYAN</name>
<comment type="caution">
    <text evidence="1">The sequence shown here is derived from an EMBL/GenBank/DDBJ whole genome shotgun (WGS) entry which is preliminary data.</text>
</comment>
<dbReference type="PATRIC" id="fig|1637645.4.peg.6307"/>